<evidence type="ECO:0000256" key="3">
    <source>
        <dbReference type="ARBA" id="ARBA00022475"/>
    </source>
</evidence>
<keyword evidence="7 8" id="KW-0472">Membrane</keyword>
<evidence type="ECO:0000256" key="7">
    <source>
        <dbReference type="ARBA" id="ARBA00023136"/>
    </source>
</evidence>
<evidence type="ECO:0000256" key="6">
    <source>
        <dbReference type="ARBA" id="ARBA00022989"/>
    </source>
</evidence>
<organism evidence="9 10">
    <name type="scientific">Marinomonas algarum</name>
    <dbReference type="NCBI Taxonomy" id="2883105"/>
    <lineage>
        <taxon>Bacteria</taxon>
        <taxon>Pseudomonadati</taxon>
        <taxon>Pseudomonadota</taxon>
        <taxon>Gammaproteobacteria</taxon>
        <taxon>Oceanospirillales</taxon>
        <taxon>Oceanospirillaceae</taxon>
        <taxon>Marinomonas</taxon>
    </lineage>
</organism>
<comment type="caution">
    <text evidence="9">The sequence shown here is derived from an EMBL/GenBank/DDBJ whole genome shotgun (WGS) entry which is preliminary data.</text>
</comment>
<reference evidence="9" key="1">
    <citation type="submission" date="2021-10" db="EMBL/GenBank/DDBJ databases">
        <title>Marinomonas pontica sp. nov., isolated from the Black Sea.</title>
        <authorList>
            <person name="Zhao L.-H."/>
            <person name="Xue J.-H."/>
        </authorList>
    </citation>
    <scope>NUCLEOTIDE SEQUENCE</scope>
    <source>
        <strain evidence="9">E8</strain>
    </source>
</reference>
<comment type="similarity">
    <text evidence="2">Belongs to the PqiA family.</text>
</comment>
<dbReference type="EMBL" id="JAJATW010000006">
    <property type="protein sequence ID" value="MCB5161350.1"/>
    <property type="molecule type" value="Genomic_DNA"/>
</dbReference>
<feature type="transmembrane region" description="Helical" evidence="8">
    <location>
        <begin position="355"/>
        <end position="375"/>
    </location>
</feature>
<dbReference type="PANTHER" id="PTHR30462:SF3">
    <property type="entry name" value="INTERMEMBRANE TRANSPORT PROTEIN PQIA"/>
    <property type="match status" value="1"/>
</dbReference>
<evidence type="ECO:0000256" key="1">
    <source>
        <dbReference type="ARBA" id="ARBA00004429"/>
    </source>
</evidence>
<evidence type="ECO:0000256" key="5">
    <source>
        <dbReference type="ARBA" id="ARBA00022692"/>
    </source>
</evidence>
<proteinExistence type="inferred from homology"/>
<dbReference type="NCBIfam" id="TIGR00155">
    <property type="entry name" value="pqiA_fam"/>
    <property type="match status" value="1"/>
</dbReference>
<keyword evidence="3" id="KW-1003">Cell membrane</keyword>
<comment type="subcellular location">
    <subcellularLocation>
        <location evidence="1">Cell inner membrane</location>
        <topology evidence="1">Multi-pass membrane protein</topology>
    </subcellularLocation>
</comment>
<feature type="transmembrane region" description="Helical" evidence="8">
    <location>
        <begin position="55"/>
        <end position="79"/>
    </location>
</feature>
<dbReference type="InterPro" id="IPR007498">
    <property type="entry name" value="PqiA-like"/>
</dbReference>
<dbReference type="InterPro" id="IPR005219">
    <property type="entry name" value="PqiA-like_proteobact"/>
</dbReference>
<dbReference type="Proteomes" id="UP001139095">
    <property type="component" value="Unassembled WGS sequence"/>
</dbReference>
<dbReference type="AlphaFoldDB" id="A0A9X1LEK9"/>
<dbReference type="InterPro" id="IPR051800">
    <property type="entry name" value="PqiA-PqiB_transport"/>
</dbReference>
<accession>A0A9X1LEK9</accession>
<dbReference type="RefSeq" id="WP_226753730.1">
    <property type="nucleotide sequence ID" value="NZ_JAJATW010000006.1"/>
</dbReference>
<sequence length="430" mass="48002">MQVNSDRPMFYETVTTCEECDFVHRVPRLQQGERLRCEHCGHVLITLHKHAFARILGTGLSALLMLILALSFSFLGFSVNGLERTVSLFNTLSVLLSQGYLMLGAIITLALFVFPVVYLSSVLLLVASFRYPDRLRNIRRFCLRWLVVVQPWLMVDVFLVGILVALVKLSSLADISFKLSFWAFCGYVLLLLKTVVLVDKRWFWNRVAGPSSDHPIVSGTAKQQGLIGCRFCGATLAGNAHHCDRCGHSVYSRRPRSVVFTVALLIAALIMYIPANVFPIMETTFLGGTEPSTILGGVFVLWSMGSYPVALIILFASVVIPLAKVVSLSWLCWQSCYPSRRLTSQKITLYRWTELVGRWSMIDVFVVAILTSIVQMGQFMSILPGPAVLSFTAVIVLTMLAAMAFDPRLLWDKDASRTQAQEGEACERDT</sequence>
<feature type="transmembrane region" description="Helical" evidence="8">
    <location>
        <begin position="258"/>
        <end position="275"/>
    </location>
</feature>
<keyword evidence="5 8" id="KW-0812">Transmembrane</keyword>
<dbReference type="GO" id="GO:0005886">
    <property type="term" value="C:plasma membrane"/>
    <property type="evidence" value="ECO:0007669"/>
    <property type="project" value="UniProtKB-SubCell"/>
</dbReference>
<gene>
    <name evidence="9" type="ORF">LG368_05470</name>
</gene>
<keyword evidence="4" id="KW-0997">Cell inner membrane</keyword>
<evidence type="ECO:0000256" key="8">
    <source>
        <dbReference type="SAM" id="Phobius"/>
    </source>
</evidence>
<evidence type="ECO:0000256" key="4">
    <source>
        <dbReference type="ARBA" id="ARBA00022519"/>
    </source>
</evidence>
<keyword evidence="6 8" id="KW-1133">Transmembrane helix</keyword>
<feature type="transmembrane region" description="Helical" evidence="8">
    <location>
        <begin position="141"/>
        <end position="167"/>
    </location>
</feature>
<evidence type="ECO:0000256" key="2">
    <source>
        <dbReference type="ARBA" id="ARBA00007555"/>
    </source>
</evidence>
<keyword evidence="10" id="KW-1185">Reference proteome</keyword>
<dbReference type="PANTHER" id="PTHR30462">
    <property type="entry name" value="INTERMEMBRANE TRANSPORT PROTEIN PQIB-RELATED"/>
    <property type="match status" value="1"/>
</dbReference>
<name>A0A9X1LEK9_9GAMM</name>
<dbReference type="Pfam" id="PF04403">
    <property type="entry name" value="PqiA"/>
    <property type="match status" value="2"/>
</dbReference>
<feature type="transmembrane region" description="Helical" evidence="8">
    <location>
        <begin position="99"/>
        <end position="129"/>
    </location>
</feature>
<feature type="transmembrane region" description="Helical" evidence="8">
    <location>
        <begin position="387"/>
        <end position="405"/>
    </location>
</feature>
<protein>
    <submittedName>
        <fullName evidence="9">PqiA/YebS family transporter subunit</fullName>
    </submittedName>
</protein>
<evidence type="ECO:0000313" key="10">
    <source>
        <dbReference type="Proteomes" id="UP001139095"/>
    </source>
</evidence>
<evidence type="ECO:0000313" key="9">
    <source>
        <dbReference type="EMBL" id="MCB5161350.1"/>
    </source>
</evidence>
<feature type="transmembrane region" description="Helical" evidence="8">
    <location>
        <begin position="179"/>
        <end position="198"/>
    </location>
</feature>
<feature type="transmembrane region" description="Helical" evidence="8">
    <location>
        <begin position="309"/>
        <end position="334"/>
    </location>
</feature>